<feature type="compositionally biased region" description="Polar residues" evidence="1">
    <location>
        <begin position="277"/>
        <end position="297"/>
    </location>
</feature>
<dbReference type="Proteomes" id="UP000274429">
    <property type="component" value="Unassembled WGS sequence"/>
</dbReference>
<evidence type="ECO:0000313" key="4">
    <source>
        <dbReference type="WBParaSite" id="TTAC_0000918801-mRNA-1"/>
    </source>
</evidence>
<feature type="region of interest" description="Disordered" evidence="1">
    <location>
        <begin position="108"/>
        <end position="128"/>
    </location>
</feature>
<dbReference type="EMBL" id="UYWX01020701">
    <property type="protein sequence ID" value="VDM33909.1"/>
    <property type="molecule type" value="Genomic_DNA"/>
</dbReference>
<organism evidence="4">
    <name type="scientific">Hydatigena taeniaeformis</name>
    <name type="common">Feline tapeworm</name>
    <name type="synonym">Taenia taeniaeformis</name>
    <dbReference type="NCBI Taxonomy" id="6205"/>
    <lineage>
        <taxon>Eukaryota</taxon>
        <taxon>Metazoa</taxon>
        <taxon>Spiralia</taxon>
        <taxon>Lophotrochozoa</taxon>
        <taxon>Platyhelminthes</taxon>
        <taxon>Cestoda</taxon>
        <taxon>Eucestoda</taxon>
        <taxon>Cyclophyllidea</taxon>
        <taxon>Taeniidae</taxon>
        <taxon>Hydatigera</taxon>
    </lineage>
</organism>
<dbReference type="OrthoDB" id="6247131at2759"/>
<dbReference type="WBParaSite" id="TTAC_0000918801-mRNA-1">
    <property type="protein sequence ID" value="TTAC_0000918801-mRNA-1"/>
    <property type="gene ID" value="TTAC_0000918801"/>
</dbReference>
<keyword evidence="3" id="KW-1185">Reference proteome</keyword>
<name>A0A0R3X6P5_HYDTA</name>
<evidence type="ECO:0000313" key="3">
    <source>
        <dbReference type="Proteomes" id="UP000274429"/>
    </source>
</evidence>
<reference evidence="2 3" key="2">
    <citation type="submission" date="2018-11" db="EMBL/GenBank/DDBJ databases">
        <authorList>
            <consortium name="Pathogen Informatics"/>
        </authorList>
    </citation>
    <scope>NUCLEOTIDE SEQUENCE [LARGE SCALE GENOMIC DNA]</scope>
</reference>
<protein>
    <submittedName>
        <fullName evidence="4">DUF148 domain-containing protein</fullName>
    </submittedName>
</protein>
<proteinExistence type="predicted"/>
<sequence length="522" mass="55678">MDPHHTVTMRWVGVVVALVVGCLVVNCIGYPKQPTFPSCQSAVCSSDGNTQMDGGWVDLGEVDGAEAEELIAYMKSNNVPMYALPNGEQVYANHPAIGRAIKKIVSRKHPQANKQSYPPPSPSPSSPSVYNMDPVALQSLLLNTPYLNQLVMFADPVLLQSALMHVRGIGNYAASMDPHTLQSMIAWTPSIKEVVASMNPALLKTVLVAIPNIDSILLGTDGGSSKDEVAEVPSEKVLGEEAKAAATTSVPATTTSESVATTTAAATAKSTATTVPQPTTSEKSDETTLTDPNPTQLTLSAVPNIPPQYANVLLGLDAGFVQYIVENHQDPSALLTNMSAQTLQYVAAHVPTFGAVLSSLPTTTLEEVFGKLSNIAECLQAMDYAIVKELVAKLPWLAVHAPAEPLTTATPTTPTPQSTVQTTIVTEPPTFTDNELAEMRKVIPLIDKLLVFVEPEKLAAVRSALPTIANTLRKWDASMLETINVHLANATSSFDFVFDSLFKDPLPQVTTDESTVATELPK</sequence>
<accession>A0A0R3X6P5</accession>
<evidence type="ECO:0000256" key="1">
    <source>
        <dbReference type="SAM" id="MobiDB-lite"/>
    </source>
</evidence>
<gene>
    <name evidence="2" type="ORF">TTAC_LOCUS9173</name>
</gene>
<reference evidence="4" key="1">
    <citation type="submission" date="2017-02" db="UniProtKB">
        <authorList>
            <consortium name="WormBaseParasite"/>
        </authorList>
    </citation>
    <scope>IDENTIFICATION</scope>
</reference>
<dbReference type="AlphaFoldDB" id="A0A0R3X6P5"/>
<feature type="compositionally biased region" description="Basic and acidic residues" evidence="1">
    <location>
        <begin position="224"/>
        <end position="243"/>
    </location>
</feature>
<evidence type="ECO:0000313" key="2">
    <source>
        <dbReference type="EMBL" id="VDM33909.1"/>
    </source>
</evidence>
<feature type="compositionally biased region" description="Low complexity" evidence="1">
    <location>
        <begin position="244"/>
        <end position="276"/>
    </location>
</feature>
<feature type="region of interest" description="Disordered" evidence="1">
    <location>
        <begin position="221"/>
        <end position="297"/>
    </location>
</feature>